<evidence type="ECO:0000313" key="7">
    <source>
        <dbReference type="Proteomes" id="UP001500740"/>
    </source>
</evidence>
<evidence type="ECO:0000313" key="6">
    <source>
        <dbReference type="EMBL" id="GAA0470063.1"/>
    </source>
</evidence>
<evidence type="ECO:0000256" key="1">
    <source>
        <dbReference type="ARBA" id="ARBA00022490"/>
    </source>
</evidence>
<keyword evidence="7" id="KW-1185">Reference proteome</keyword>
<dbReference type="EMBL" id="BAAACZ010000028">
    <property type="protein sequence ID" value="GAA0470063.1"/>
    <property type="molecule type" value="Genomic_DNA"/>
</dbReference>
<dbReference type="InterPro" id="IPR029063">
    <property type="entry name" value="SAM-dependent_MTases_sf"/>
</dbReference>
<dbReference type="Proteomes" id="UP001500740">
    <property type="component" value="Unassembled WGS sequence"/>
</dbReference>
<dbReference type="RefSeq" id="WP_343784492.1">
    <property type="nucleotide sequence ID" value="NZ_BAAACZ010000028.1"/>
</dbReference>
<evidence type="ECO:0000259" key="5">
    <source>
        <dbReference type="Pfam" id="PF05175"/>
    </source>
</evidence>
<organism evidence="6 7">
    <name type="scientific">Alkalibacillus silvisoli</name>
    <dbReference type="NCBI Taxonomy" id="392823"/>
    <lineage>
        <taxon>Bacteria</taxon>
        <taxon>Bacillati</taxon>
        <taxon>Bacillota</taxon>
        <taxon>Bacilli</taxon>
        <taxon>Bacillales</taxon>
        <taxon>Bacillaceae</taxon>
        <taxon>Alkalibacillus</taxon>
    </lineage>
</organism>
<accession>A0ABN1A8A2</accession>
<keyword evidence="2" id="KW-0698">rRNA processing</keyword>
<feature type="domain" description="Methyltransferase small" evidence="5">
    <location>
        <begin position="28"/>
        <end position="196"/>
    </location>
</feature>
<dbReference type="InterPro" id="IPR007848">
    <property type="entry name" value="Small_mtfrase_dom"/>
</dbReference>
<dbReference type="PANTHER" id="PTHR47816">
    <property type="entry name" value="RIBOSOMAL RNA SMALL SUBUNIT METHYLTRANSFERASE C"/>
    <property type="match status" value="1"/>
</dbReference>
<evidence type="ECO:0000256" key="2">
    <source>
        <dbReference type="ARBA" id="ARBA00022552"/>
    </source>
</evidence>
<evidence type="ECO:0000256" key="4">
    <source>
        <dbReference type="ARBA" id="ARBA00022679"/>
    </source>
</evidence>
<dbReference type="InterPro" id="IPR046977">
    <property type="entry name" value="RsmC/RlmG"/>
</dbReference>
<dbReference type="PROSITE" id="PS00092">
    <property type="entry name" value="N6_MTASE"/>
    <property type="match status" value="1"/>
</dbReference>
<proteinExistence type="predicted"/>
<dbReference type="PANTHER" id="PTHR47816:SF4">
    <property type="entry name" value="RIBOSOMAL RNA SMALL SUBUNIT METHYLTRANSFERASE C"/>
    <property type="match status" value="1"/>
</dbReference>
<reference evidence="6 7" key="1">
    <citation type="journal article" date="2019" name="Int. J. Syst. Evol. Microbiol.">
        <title>The Global Catalogue of Microorganisms (GCM) 10K type strain sequencing project: providing services to taxonomists for standard genome sequencing and annotation.</title>
        <authorList>
            <consortium name="The Broad Institute Genomics Platform"/>
            <consortium name="The Broad Institute Genome Sequencing Center for Infectious Disease"/>
            <person name="Wu L."/>
            <person name="Ma J."/>
        </authorList>
    </citation>
    <scope>NUCLEOTIDE SEQUENCE [LARGE SCALE GENOMIC DNA]</scope>
    <source>
        <strain evidence="6 7">JCM 14193</strain>
    </source>
</reference>
<protein>
    <submittedName>
        <fullName evidence="6">Class I SAM-dependent methyltransferase</fullName>
    </submittedName>
</protein>
<keyword evidence="1" id="KW-0963">Cytoplasm</keyword>
<dbReference type="GO" id="GO:0032259">
    <property type="term" value="P:methylation"/>
    <property type="evidence" value="ECO:0007669"/>
    <property type="project" value="UniProtKB-KW"/>
</dbReference>
<dbReference type="InterPro" id="IPR002052">
    <property type="entry name" value="DNA_methylase_N6_adenine_CS"/>
</dbReference>
<dbReference type="SUPFAM" id="SSF53335">
    <property type="entry name" value="S-adenosyl-L-methionine-dependent methyltransferases"/>
    <property type="match status" value="1"/>
</dbReference>
<keyword evidence="3 6" id="KW-0489">Methyltransferase</keyword>
<evidence type="ECO:0000256" key="3">
    <source>
        <dbReference type="ARBA" id="ARBA00022603"/>
    </source>
</evidence>
<name>A0ABN1A8A2_9BACI</name>
<dbReference type="Gene3D" id="3.40.50.150">
    <property type="entry name" value="Vaccinia Virus protein VP39"/>
    <property type="match status" value="1"/>
</dbReference>
<sequence length="201" mass="22590">MSEHYFTNNPQSDSKPFQFQTTINSYNLSFETDDGVFSKKQIDYGTRVLLEQFIAPGVEGDLLDVGCGYGPIGITLGKSYPERQVDLIDINERAVSLANQNLQLNQISNAQAFVSDGIDGFSEKSYAAVVTNPPFRAGKQVVVEMIQDSFLKLKNYGELWLVAQKKQGAPSLKNKMEEQFNNVEVIKRDKGYYVLKSKRID</sequence>
<comment type="caution">
    <text evidence="6">The sequence shown here is derived from an EMBL/GenBank/DDBJ whole genome shotgun (WGS) entry which is preliminary data.</text>
</comment>
<dbReference type="Pfam" id="PF05175">
    <property type="entry name" value="MTS"/>
    <property type="match status" value="1"/>
</dbReference>
<dbReference type="GO" id="GO:0008168">
    <property type="term" value="F:methyltransferase activity"/>
    <property type="evidence" value="ECO:0007669"/>
    <property type="project" value="UniProtKB-KW"/>
</dbReference>
<keyword evidence="4" id="KW-0808">Transferase</keyword>
<gene>
    <name evidence="6" type="ORF">GCM10008935_27420</name>
</gene>
<dbReference type="CDD" id="cd02440">
    <property type="entry name" value="AdoMet_MTases"/>
    <property type="match status" value="1"/>
</dbReference>